<dbReference type="EMBL" id="FUZF01000002">
    <property type="protein sequence ID" value="SKB48046.1"/>
    <property type="molecule type" value="Genomic_DNA"/>
</dbReference>
<evidence type="ECO:0008006" key="3">
    <source>
        <dbReference type="Google" id="ProtNLM"/>
    </source>
</evidence>
<organism evidence="1 2">
    <name type="scientific">Sphingobacterium nematocida</name>
    <dbReference type="NCBI Taxonomy" id="1513896"/>
    <lineage>
        <taxon>Bacteria</taxon>
        <taxon>Pseudomonadati</taxon>
        <taxon>Bacteroidota</taxon>
        <taxon>Sphingobacteriia</taxon>
        <taxon>Sphingobacteriales</taxon>
        <taxon>Sphingobacteriaceae</taxon>
        <taxon>Sphingobacterium</taxon>
    </lineage>
</organism>
<evidence type="ECO:0000313" key="2">
    <source>
        <dbReference type="Proteomes" id="UP000190150"/>
    </source>
</evidence>
<accession>A0A1T5BLC4</accession>
<dbReference type="Proteomes" id="UP000190150">
    <property type="component" value="Unassembled WGS sequence"/>
</dbReference>
<proteinExistence type="predicted"/>
<dbReference type="OrthoDB" id="8955051at2"/>
<evidence type="ECO:0000313" key="1">
    <source>
        <dbReference type="EMBL" id="SKB48046.1"/>
    </source>
</evidence>
<dbReference type="RefSeq" id="WP_079641378.1">
    <property type="nucleotide sequence ID" value="NZ_FUZF01000002.1"/>
</dbReference>
<dbReference type="AlphaFoldDB" id="A0A1T5BLC4"/>
<sequence length="328" mass="38254">MKDQKELQKTIGGFFQLQLSNGEEYYPSLIKLNTSRNALEYILRVKGYTKIYIPYFTCDTILEPMLKLAVPYEFYTLDKQLDPIVDFEIGYAECFLYTNYFGIKQHTVEKLSKNIKNLIVDNSQAFFSKPIDKIDTIYSCRKFFGVSDGAYLQLNSSLRLNIETDISFDRLLHLIKSIDVGSENSYGDFVENDKSLENNDIKKMSVLTQKILSGINYKNSEKIRKQNYNHLQENLALINELDIEMPVDAVPMVYPLLISNDKVKTKLIANKIFVPTYWPNVFKWTNEHMFENHLAKHLVPLPIDHRYTIKDMERIVCVLKDIIHELTS</sequence>
<keyword evidence="2" id="KW-1185">Reference proteome</keyword>
<protein>
    <recommendedName>
        <fullName evidence="3">dTDP-4-amino-4,6-dideoxygalactose transaminase</fullName>
    </recommendedName>
</protein>
<dbReference type="SUPFAM" id="SSF53383">
    <property type="entry name" value="PLP-dependent transferases"/>
    <property type="match status" value="1"/>
</dbReference>
<dbReference type="STRING" id="1513896.SAMN05660841_00779"/>
<reference evidence="2" key="1">
    <citation type="submission" date="2017-02" db="EMBL/GenBank/DDBJ databases">
        <authorList>
            <person name="Varghese N."/>
            <person name="Submissions S."/>
        </authorList>
    </citation>
    <scope>NUCLEOTIDE SEQUENCE [LARGE SCALE GENOMIC DNA]</scope>
    <source>
        <strain evidence="2">DSM 24091</strain>
    </source>
</reference>
<gene>
    <name evidence="1" type="ORF">SAMN05660841_00779</name>
</gene>
<dbReference type="InterPro" id="IPR015424">
    <property type="entry name" value="PyrdxlP-dep_Trfase"/>
</dbReference>
<name>A0A1T5BLC4_9SPHI</name>